<name>A0A7L5IAD8_9BACT</name>
<evidence type="ECO:0000256" key="7">
    <source>
        <dbReference type="ARBA" id="ARBA00023136"/>
    </source>
</evidence>
<keyword evidence="4 8" id="KW-0812">Transmembrane</keyword>
<feature type="transmembrane region" description="Helical" evidence="8">
    <location>
        <begin position="355"/>
        <end position="375"/>
    </location>
</feature>
<dbReference type="Proteomes" id="UP000509246">
    <property type="component" value="Chromosome"/>
</dbReference>
<feature type="transmembrane region" description="Helical" evidence="8">
    <location>
        <begin position="182"/>
        <end position="201"/>
    </location>
</feature>
<feature type="domain" description="Major facilitator superfamily (MFS) profile" evidence="9">
    <location>
        <begin position="6"/>
        <end position="402"/>
    </location>
</feature>
<feature type="transmembrane region" description="Helical" evidence="8">
    <location>
        <begin position="232"/>
        <end position="256"/>
    </location>
</feature>
<feature type="transmembrane region" description="Helical" evidence="8">
    <location>
        <begin position="102"/>
        <end position="131"/>
    </location>
</feature>
<keyword evidence="7 8" id="KW-0472">Membrane</keyword>
<keyword evidence="11" id="KW-1185">Reference proteome</keyword>
<proteinExistence type="predicted"/>
<sequence length="410" mass="46373">MKAFKNTIYASLGGILEFYDFVLFIFFANVFAKIFFPQNDDFWPLIYSYIAFGAGYLARPFGAIIFAHFADTNGRKNVFYISMLLMIVPSFILAFLPTYESIGLLATIMLFIIRIAQGFAIGAEVSGAWIFVSEFVSKKRLGLALGFISATLTLGLLLGNVATLSVYAYFGKEEVENFAWRIPFFIGGFFGILALFLRTRLNETPAFKNIKNKEKILNFPLLQAIKTHKKSMLICVLSTIVLTSGVATLMILPQYFEALLKVDKTTALIYQNLAIVMIILGSLLQGYLADKLGHFKICVIFTLLFGFFGILFSSYDKWFLIFYLFACFAQGIITFAPIFMTQIFKTALRSSGLSFAYNISYAILGFLTPFVINFLYKDFMYIYIIFIVLSSLLSVILVKLFYTNIFNQPS</sequence>
<feature type="transmembrane region" description="Helical" evidence="8">
    <location>
        <begin position="143"/>
        <end position="170"/>
    </location>
</feature>
<keyword evidence="3" id="KW-1003">Cell membrane</keyword>
<evidence type="ECO:0000313" key="10">
    <source>
        <dbReference type="EMBL" id="QKF79673.1"/>
    </source>
</evidence>
<dbReference type="EMBL" id="CP053825">
    <property type="protein sequence ID" value="QKF79673.1"/>
    <property type="molecule type" value="Genomic_DNA"/>
</dbReference>
<evidence type="ECO:0000256" key="4">
    <source>
        <dbReference type="ARBA" id="ARBA00022692"/>
    </source>
</evidence>
<dbReference type="SUPFAM" id="SSF103473">
    <property type="entry name" value="MFS general substrate transporter"/>
    <property type="match status" value="1"/>
</dbReference>
<dbReference type="KEGG" id="carm:CARM_0760"/>
<protein>
    <submittedName>
        <fullName evidence="10">Major facilitator family transporter CjaB</fullName>
    </submittedName>
</protein>
<dbReference type="GO" id="GO:0015293">
    <property type="term" value="F:symporter activity"/>
    <property type="evidence" value="ECO:0007669"/>
    <property type="project" value="UniProtKB-KW"/>
</dbReference>
<feature type="transmembrane region" description="Helical" evidence="8">
    <location>
        <begin position="42"/>
        <end position="66"/>
    </location>
</feature>
<feature type="transmembrane region" description="Helical" evidence="8">
    <location>
        <begin position="381"/>
        <end position="402"/>
    </location>
</feature>
<keyword evidence="5" id="KW-0769">Symport</keyword>
<feature type="transmembrane region" description="Helical" evidence="8">
    <location>
        <begin position="78"/>
        <end position="96"/>
    </location>
</feature>
<evidence type="ECO:0000256" key="3">
    <source>
        <dbReference type="ARBA" id="ARBA00022475"/>
    </source>
</evidence>
<feature type="transmembrane region" description="Helical" evidence="8">
    <location>
        <begin position="295"/>
        <end position="315"/>
    </location>
</feature>
<dbReference type="InterPro" id="IPR051084">
    <property type="entry name" value="H+-coupled_symporters"/>
</dbReference>
<dbReference type="InterPro" id="IPR036259">
    <property type="entry name" value="MFS_trans_sf"/>
</dbReference>
<dbReference type="Pfam" id="PF07690">
    <property type="entry name" value="MFS_1"/>
    <property type="match status" value="1"/>
</dbReference>
<keyword evidence="2" id="KW-0813">Transport</keyword>
<dbReference type="GO" id="GO:0005886">
    <property type="term" value="C:plasma membrane"/>
    <property type="evidence" value="ECO:0007669"/>
    <property type="project" value="UniProtKB-SubCell"/>
</dbReference>
<organism evidence="10 11">
    <name type="scientific">Campylobacter armoricus</name>
    <dbReference type="NCBI Taxonomy" id="2505970"/>
    <lineage>
        <taxon>Bacteria</taxon>
        <taxon>Pseudomonadati</taxon>
        <taxon>Campylobacterota</taxon>
        <taxon>Epsilonproteobacteria</taxon>
        <taxon>Campylobacterales</taxon>
        <taxon>Campylobacteraceae</taxon>
        <taxon>Campylobacter</taxon>
    </lineage>
</organism>
<evidence type="ECO:0000256" key="6">
    <source>
        <dbReference type="ARBA" id="ARBA00022989"/>
    </source>
</evidence>
<feature type="transmembrane region" description="Helical" evidence="8">
    <location>
        <begin position="12"/>
        <end position="36"/>
    </location>
</feature>
<dbReference type="RefSeq" id="WP_139427237.1">
    <property type="nucleotide sequence ID" value="NZ_CBCSFY010000025.1"/>
</dbReference>
<evidence type="ECO:0000256" key="5">
    <source>
        <dbReference type="ARBA" id="ARBA00022847"/>
    </source>
</evidence>
<dbReference type="Gene3D" id="1.20.1250.20">
    <property type="entry name" value="MFS general substrate transporter like domains"/>
    <property type="match status" value="2"/>
</dbReference>
<comment type="subcellular location">
    <subcellularLocation>
        <location evidence="1">Cell membrane</location>
        <topology evidence="1">Multi-pass membrane protein</topology>
    </subcellularLocation>
</comment>
<dbReference type="AlphaFoldDB" id="A0A7L5IAD8"/>
<keyword evidence="6 8" id="KW-1133">Transmembrane helix</keyword>
<evidence type="ECO:0000313" key="11">
    <source>
        <dbReference type="Proteomes" id="UP000509246"/>
    </source>
</evidence>
<evidence type="ECO:0000256" key="2">
    <source>
        <dbReference type="ARBA" id="ARBA00022448"/>
    </source>
</evidence>
<evidence type="ECO:0000259" key="9">
    <source>
        <dbReference type="PROSITE" id="PS50850"/>
    </source>
</evidence>
<accession>A0A7L5IAD8</accession>
<gene>
    <name evidence="10" type="primary">cjaB</name>
    <name evidence="10" type="ORF">CARM_0760</name>
</gene>
<dbReference type="GeneID" id="56586496"/>
<evidence type="ECO:0000256" key="1">
    <source>
        <dbReference type="ARBA" id="ARBA00004651"/>
    </source>
</evidence>
<feature type="transmembrane region" description="Helical" evidence="8">
    <location>
        <begin position="321"/>
        <end position="343"/>
    </location>
</feature>
<dbReference type="PANTHER" id="PTHR43528">
    <property type="entry name" value="ALPHA-KETOGLUTARATE PERMEASE"/>
    <property type="match status" value="1"/>
</dbReference>
<feature type="transmembrane region" description="Helical" evidence="8">
    <location>
        <begin position="268"/>
        <end position="288"/>
    </location>
</feature>
<dbReference type="InterPro" id="IPR011701">
    <property type="entry name" value="MFS"/>
</dbReference>
<reference evidence="10 11" key="1">
    <citation type="submission" date="2020-05" db="EMBL/GenBank/DDBJ databases">
        <title>Complete genome sequencing of Campylobacter and Arcobacter type strains.</title>
        <authorList>
            <person name="Miller W.G."/>
            <person name="Yee E."/>
        </authorList>
    </citation>
    <scope>NUCLEOTIDE SEQUENCE [LARGE SCALE GENOMIC DNA]</scope>
    <source>
        <strain evidence="10 11">CCUG 73571</strain>
    </source>
</reference>
<dbReference type="PANTHER" id="PTHR43528:SF7">
    <property type="entry name" value="MFS TRANSPORTER"/>
    <property type="match status" value="1"/>
</dbReference>
<evidence type="ECO:0000256" key="8">
    <source>
        <dbReference type="SAM" id="Phobius"/>
    </source>
</evidence>
<dbReference type="OrthoDB" id="6766492at2"/>
<dbReference type="InterPro" id="IPR020846">
    <property type="entry name" value="MFS_dom"/>
</dbReference>
<dbReference type="PROSITE" id="PS50850">
    <property type="entry name" value="MFS"/>
    <property type="match status" value="1"/>
</dbReference>